<evidence type="ECO:0000313" key="2">
    <source>
        <dbReference type="Proteomes" id="UP001501274"/>
    </source>
</evidence>
<reference evidence="1 2" key="1">
    <citation type="submission" date="2024-02" db="EMBL/GenBank/DDBJ databases">
        <title>FIRST GENOME SEQUENCES OF Leishmania (Viannia) shawi, Leishmania (Viannia) lindenbergi AND Leishmania (Viannia) utingensis.</title>
        <authorList>
            <person name="Resadore F."/>
            <person name="Custodio M.G.F."/>
            <person name="Boite M.C."/>
            <person name="Cupolillo E."/>
            <person name="Ferreira G.E.M."/>
        </authorList>
    </citation>
    <scope>NUCLEOTIDE SEQUENCE [LARGE SCALE GENOMIC DNA]</scope>
    <source>
        <strain evidence="1 2">MDAS/BR/1979/M5533</strain>
    </source>
</reference>
<name>A0AAW3C9N0_9TRYP</name>
<gene>
    <name evidence="1" type="ORF">Q4I28_000809</name>
</gene>
<sequence length="139" mass="14888">MPRAGHLERTAAVNGLSGSAGTGDTLSTTSTSTTLHKAASQCTIFNYTACEYTNPNVYMTCSLGYTVDHIGQCMAVGSCNVAHCVMCYSNDSKRCSMCASAYMLTAPFMFVPGQSRNAGLTHLLPLWSALSRWQRGALR</sequence>
<accession>A0AAW3C9N0</accession>
<comment type="caution">
    <text evidence="1">The sequence shown here is derived from an EMBL/GenBank/DDBJ whole genome shotgun (WGS) entry which is preliminary data.</text>
</comment>
<dbReference type="AlphaFoldDB" id="A0AAW3C9N0"/>
<keyword evidence="2" id="KW-1185">Reference proteome</keyword>
<protein>
    <submittedName>
        <fullName evidence="1">Uncharacterized protein</fullName>
    </submittedName>
</protein>
<proteinExistence type="predicted"/>
<evidence type="ECO:0000313" key="1">
    <source>
        <dbReference type="EMBL" id="KAL0530257.1"/>
    </source>
</evidence>
<dbReference type="EMBL" id="JBAMZN010000005">
    <property type="protein sequence ID" value="KAL0530257.1"/>
    <property type="molecule type" value="Genomic_DNA"/>
</dbReference>
<organism evidence="1 2">
    <name type="scientific">Leishmania naiffi</name>
    <dbReference type="NCBI Taxonomy" id="5678"/>
    <lineage>
        <taxon>Eukaryota</taxon>
        <taxon>Discoba</taxon>
        <taxon>Euglenozoa</taxon>
        <taxon>Kinetoplastea</taxon>
        <taxon>Metakinetoplastina</taxon>
        <taxon>Trypanosomatida</taxon>
        <taxon>Trypanosomatidae</taxon>
        <taxon>Leishmaniinae</taxon>
        <taxon>Leishmania</taxon>
        <taxon>Leishmania naiffi species complex</taxon>
    </lineage>
</organism>
<dbReference type="Proteomes" id="UP001501274">
    <property type="component" value="Unassembled WGS sequence"/>
</dbReference>